<sequence length="199" mass="21782">MSDTPAPRAHPPGWYADPMGSPRQRWWDGTRWTDDLHDPALEVYGVSAPAVLGPTTPVYNPLIWAIAVLPLLTLMASSSVDLTATLQLVLDDATAPTSPEEVTSNLVSFGVYAATVVMAFFDRRQLLKIGVTKPFHWAWAFLWSGVYVFGRSVIVSRRAGRGMTPAWVWLGIFVVSLIVGVTRMVDAVNEVFPNGSIPT</sequence>
<dbReference type="InterPro" id="IPR018929">
    <property type="entry name" value="DUF2510"/>
</dbReference>
<feature type="domain" description="DUF2510" evidence="2">
    <location>
        <begin position="12"/>
        <end position="39"/>
    </location>
</feature>
<keyword evidence="1" id="KW-1133">Transmembrane helix</keyword>
<reference evidence="4 5" key="1">
    <citation type="submission" date="2018-09" db="EMBL/GenBank/DDBJ databases">
        <title>Novel species of Cryobacterium.</title>
        <authorList>
            <person name="Liu Q."/>
            <person name="Xin Y.-H."/>
        </authorList>
    </citation>
    <scope>NUCLEOTIDE SEQUENCE [LARGE SCALE GENOMIC DNA]</scope>
    <source>
        <strain evidence="4 5">Hh39</strain>
    </source>
</reference>
<dbReference type="OrthoDB" id="5244233at2"/>
<evidence type="ECO:0000259" key="2">
    <source>
        <dbReference type="Pfam" id="PF10708"/>
    </source>
</evidence>
<name>A0A3A5MQZ0_9MICO</name>
<keyword evidence="1" id="KW-0812">Transmembrane</keyword>
<dbReference type="EMBL" id="QZVS01000073">
    <property type="protein sequence ID" value="RJT89413.1"/>
    <property type="molecule type" value="Genomic_DNA"/>
</dbReference>
<proteinExistence type="predicted"/>
<organism evidence="4 5">
    <name type="scientific">Cryobacterium melibiosiphilum</name>
    <dbReference type="NCBI Taxonomy" id="995039"/>
    <lineage>
        <taxon>Bacteria</taxon>
        <taxon>Bacillati</taxon>
        <taxon>Actinomycetota</taxon>
        <taxon>Actinomycetes</taxon>
        <taxon>Micrococcales</taxon>
        <taxon>Microbacteriaceae</taxon>
        <taxon>Cryobacterium</taxon>
    </lineage>
</organism>
<gene>
    <name evidence="4" type="ORF">D6T64_06870</name>
    <name evidence="3" type="ORF">D6T64_09835</name>
</gene>
<evidence type="ECO:0000313" key="3">
    <source>
        <dbReference type="EMBL" id="RJT88651.1"/>
    </source>
</evidence>
<accession>A0A3A5MQZ0</accession>
<evidence type="ECO:0000313" key="4">
    <source>
        <dbReference type="EMBL" id="RJT89413.1"/>
    </source>
</evidence>
<keyword evidence="1" id="KW-0472">Membrane</keyword>
<feature type="transmembrane region" description="Helical" evidence="1">
    <location>
        <begin position="102"/>
        <end position="121"/>
    </location>
</feature>
<dbReference type="Proteomes" id="UP000272015">
    <property type="component" value="Unassembled WGS sequence"/>
</dbReference>
<keyword evidence="5" id="KW-1185">Reference proteome</keyword>
<evidence type="ECO:0000256" key="1">
    <source>
        <dbReference type="SAM" id="Phobius"/>
    </source>
</evidence>
<feature type="transmembrane region" description="Helical" evidence="1">
    <location>
        <begin position="166"/>
        <end position="185"/>
    </location>
</feature>
<dbReference type="Pfam" id="PF10708">
    <property type="entry name" value="DUF2510"/>
    <property type="match status" value="1"/>
</dbReference>
<feature type="transmembrane region" description="Helical" evidence="1">
    <location>
        <begin position="136"/>
        <end position="154"/>
    </location>
</feature>
<dbReference type="EMBL" id="QZVS01000081">
    <property type="protein sequence ID" value="RJT88651.1"/>
    <property type="molecule type" value="Genomic_DNA"/>
</dbReference>
<comment type="caution">
    <text evidence="4">The sequence shown here is derived from an EMBL/GenBank/DDBJ whole genome shotgun (WGS) entry which is preliminary data.</text>
</comment>
<protein>
    <submittedName>
        <fullName evidence="4">DUF2510 domain-containing protein</fullName>
    </submittedName>
</protein>
<dbReference type="AlphaFoldDB" id="A0A3A5MQZ0"/>
<dbReference type="RefSeq" id="WP_119973518.1">
    <property type="nucleotide sequence ID" value="NZ_JBHSQA010000005.1"/>
</dbReference>
<evidence type="ECO:0000313" key="5">
    <source>
        <dbReference type="Proteomes" id="UP000272015"/>
    </source>
</evidence>